<dbReference type="AlphaFoldDB" id="A0A6G6Y8A7"/>
<accession>A0A6G6Y8A7</accession>
<keyword evidence="2" id="KW-1185">Reference proteome</keyword>
<protein>
    <submittedName>
        <fullName evidence="1">Uncharacterized protein</fullName>
    </submittedName>
</protein>
<organism evidence="1 2">
    <name type="scientific">Stakelama tenebrarum</name>
    <dbReference type="NCBI Taxonomy" id="2711215"/>
    <lineage>
        <taxon>Bacteria</taxon>
        <taxon>Pseudomonadati</taxon>
        <taxon>Pseudomonadota</taxon>
        <taxon>Alphaproteobacteria</taxon>
        <taxon>Sphingomonadales</taxon>
        <taxon>Sphingomonadaceae</taxon>
        <taxon>Stakelama</taxon>
    </lineage>
</organism>
<sequence>MILLAITSYQAFEVPKSERVSQPVRVTVARRDGETATQICHRYGIPVDSYCQSMEVEADRATLTLDPDPLSTDAGSSR</sequence>
<gene>
    <name evidence="1" type="ORF">G5C33_15680</name>
</gene>
<dbReference type="EMBL" id="CP049109">
    <property type="protein sequence ID" value="QIG81081.1"/>
    <property type="molecule type" value="Genomic_DNA"/>
</dbReference>
<dbReference type="KEGG" id="spzr:G5C33_15680"/>
<proteinExistence type="predicted"/>
<dbReference type="Proteomes" id="UP000501568">
    <property type="component" value="Chromosome"/>
</dbReference>
<name>A0A6G6Y8A7_9SPHN</name>
<evidence type="ECO:0000313" key="1">
    <source>
        <dbReference type="EMBL" id="QIG81081.1"/>
    </source>
</evidence>
<reference evidence="1 2" key="1">
    <citation type="submission" date="2020-02" db="EMBL/GenBank/DDBJ databases">
        <authorList>
            <person name="Zheng R.K."/>
            <person name="Sun C.M."/>
        </authorList>
    </citation>
    <scope>NUCLEOTIDE SEQUENCE [LARGE SCALE GENOMIC DNA]</scope>
    <source>
        <strain evidence="2">zrk23</strain>
    </source>
</reference>
<dbReference type="RefSeq" id="WP_165328008.1">
    <property type="nucleotide sequence ID" value="NZ_CP049109.1"/>
</dbReference>
<evidence type="ECO:0000313" key="2">
    <source>
        <dbReference type="Proteomes" id="UP000501568"/>
    </source>
</evidence>